<dbReference type="PANTHER" id="PTHR43780:SF2">
    <property type="entry name" value="1-AMINOCYCLOPROPANE-1-CARBOXYLATE DEAMINASE-RELATED"/>
    <property type="match status" value="1"/>
</dbReference>
<comment type="cofactor">
    <cofactor evidence="1">
        <name>pyridoxal 5'-phosphate</name>
        <dbReference type="ChEBI" id="CHEBI:597326"/>
    </cofactor>
</comment>
<gene>
    <name evidence="7" type="ORF">DPMN_037367</name>
</gene>
<evidence type="ECO:0000313" key="7">
    <source>
        <dbReference type="EMBL" id="KAH3874126.1"/>
    </source>
</evidence>
<evidence type="ECO:0000256" key="2">
    <source>
        <dbReference type="ARBA" id="ARBA00008639"/>
    </source>
</evidence>
<dbReference type="AlphaFoldDB" id="A0A9D4RM96"/>
<feature type="modified residue" description="N6-(pyridoxal phosphate)lysine" evidence="5">
    <location>
        <position position="93"/>
    </location>
</feature>
<sequence length="393" mass="43472">MLMFAYVAVEVKTVYQEFNKRIPGINMDNGYYQMHEYQAPAWAQHLNHIPSHIVKLTSLNTPIHRWSLPGVPDGFQVFIKRDDLTGAELSGSKVRILQFLFAEALRNNARHVVTGGCLQSNHCRAVALTCRQLGLTPHIVVARVSKKEELGAKGNALLYRLAGSHLYLSPTCSYEAFSQRLRSLAGYISDKYREPCYCIPLGGASSPGMFAFISLFQELIEQGLFDNFDDIVVSIATGCTAAGIAVGNYLTGSKLRIHAVSIALSKEELTKRIDQMLSDIGLTLGANDIMDIIDDYIGEGYGTATEGLLETITNVSANTGILLDPYYTGKGTQGLLEELKKTPLRFQGKRILFIHTGGIFGLFNGEMDRVMNLPGNHAYYINEWPEKDVPLVQ</sequence>
<dbReference type="EMBL" id="JAIWYP010000002">
    <property type="protein sequence ID" value="KAH3874126.1"/>
    <property type="molecule type" value="Genomic_DNA"/>
</dbReference>
<feature type="domain" description="Tryptophan synthase beta chain-like PALP" evidence="6">
    <location>
        <begin position="59"/>
        <end position="357"/>
    </location>
</feature>
<dbReference type="InterPro" id="IPR027278">
    <property type="entry name" value="ACCD_DCysDesulf"/>
</dbReference>
<dbReference type="Proteomes" id="UP000828390">
    <property type="component" value="Unassembled WGS sequence"/>
</dbReference>
<comment type="caution">
    <text evidence="7">The sequence shown here is derived from an EMBL/GenBank/DDBJ whole genome shotgun (WGS) entry which is preliminary data.</text>
</comment>
<evidence type="ECO:0000256" key="5">
    <source>
        <dbReference type="PIRSR" id="PIRSR006278-2"/>
    </source>
</evidence>
<dbReference type="InterPro" id="IPR001926">
    <property type="entry name" value="TrpB-like_PALP"/>
</dbReference>
<feature type="active site" description="Nucleophile" evidence="4">
    <location>
        <position position="120"/>
    </location>
</feature>
<reference evidence="7" key="1">
    <citation type="journal article" date="2019" name="bioRxiv">
        <title>The Genome of the Zebra Mussel, Dreissena polymorpha: A Resource for Invasive Species Research.</title>
        <authorList>
            <person name="McCartney M.A."/>
            <person name="Auch B."/>
            <person name="Kono T."/>
            <person name="Mallez S."/>
            <person name="Zhang Y."/>
            <person name="Obille A."/>
            <person name="Becker A."/>
            <person name="Abrahante J.E."/>
            <person name="Garbe J."/>
            <person name="Badalamenti J.P."/>
            <person name="Herman A."/>
            <person name="Mangelson H."/>
            <person name="Liachko I."/>
            <person name="Sullivan S."/>
            <person name="Sone E.D."/>
            <person name="Koren S."/>
            <person name="Silverstein K.A.T."/>
            <person name="Beckman K.B."/>
            <person name="Gohl D.M."/>
        </authorList>
    </citation>
    <scope>NUCLEOTIDE SEQUENCE</scope>
    <source>
        <strain evidence="7">Duluth1</strain>
        <tissue evidence="7">Whole animal</tissue>
    </source>
</reference>
<evidence type="ECO:0000256" key="4">
    <source>
        <dbReference type="PIRSR" id="PIRSR006278-1"/>
    </source>
</evidence>
<comment type="similarity">
    <text evidence="2">Belongs to the ACC deaminase/D-cysteine desulfhydrase family.</text>
</comment>
<dbReference type="PIRSF" id="PIRSF006278">
    <property type="entry name" value="ACCD_DCysDesulf"/>
    <property type="match status" value="1"/>
</dbReference>
<keyword evidence="3 5" id="KW-0663">Pyridoxal phosphate</keyword>
<evidence type="ECO:0000256" key="3">
    <source>
        <dbReference type="ARBA" id="ARBA00022898"/>
    </source>
</evidence>
<protein>
    <recommendedName>
        <fullName evidence="6">Tryptophan synthase beta chain-like PALP domain-containing protein</fullName>
    </recommendedName>
</protein>
<organism evidence="7 8">
    <name type="scientific">Dreissena polymorpha</name>
    <name type="common">Zebra mussel</name>
    <name type="synonym">Mytilus polymorpha</name>
    <dbReference type="NCBI Taxonomy" id="45954"/>
    <lineage>
        <taxon>Eukaryota</taxon>
        <taxon>Metazoa</taxon>
        <taxon>Spiralia</taxon>
        <taxon>Lophotrochozoa</taxon>
        <taxon>Mollusca</taxon>
        <taxon>Bivalvia</taxon>
        <taxon>Autobranchia</taxon>
        <taxon>Heteroconchia</taxon>
        <taxon>Euheterodonta</taxon>
        <taxon>Imparidentia</taxon>
        <taxon>Neoheterodontei</taxon>
        <taxon>Myida</taxon>
        <taxon>Dreissenoidea</taxon>
        <taxon>Dreissenidae</taxon>
        <taxon>Dreissena</taxon>
    </lineage>
</organism>
<dbReference type="Pfam" id="PF00291">
    <property type="entry name" value="PALP"/>
    <property type="match status" value="1"/>
</dbReference>
<dbReference type="SUPFAM" id="SSF53686">
    <property type="entry name" value="Tryptophan synthase beta subunit-like PLP-dependent enzymes"/>
    <property type="match status" value="1"/>
</dbReference>
<name>A0A9D4RM96_DREPO</name>
<accession>A0A9D4RM96</accession>
<dbReference type="Gene3D" id="3.40.50.1100">
    <property type="match status" value="2"/>
</dbReference>
<reference evidence="7" key="2">
    <citation type="submission" date="2020-11" db="EMBL/GenBank/DDBJ databases">
        <authorList>
            <person name="McCartney M.A."/>
            <person name="Auch B."/>
            <person name="Kono T."/>
            <person name="Mallez S."/>
            <person name="Becker A."/>
            <person name="Gohl D.M."/>
            <person name="Silverstein K.A.T."/>
            <person name="Koren S."/>
            <person name="Bechman K.B."/>
            <person name="Herman A."/>
            <person name="Abrahante J.E."/>
            <person name="Garbe J."/>
        </authorList>
    </citation>
    <scope>NUCLEOTIDE SEQUENCE</scope>
    <source>
        <strain evidence="7">Duluth1</strain>
        <tissue evidence="7">Whole animal</tissue>
    </source>
</reference>
<evidence type="ECO:0000313" key="8">
    <source>
        <dbReference type="Proteomes" id="UP000828390"/>
    </source>
</evidence>
<dbReference type="PANTHER" id="PTHR43780">
    <property type="entry name" value="1-AMINOCYCLOPROPANE-1-CARBOXYLATE DEAMINASE-RELATED"/>
    <property type="match status" value="1"/>
</dbReference>
<keyword evidence="8" id="KW-1185">Reference proteome</keyword>
<evidence type="ECO:0000259" key="6">
    <source>
        <dbReference type="Pfam" id="PF00291"/>
    </source>
</evidence>
<proteinExistence type="inferred from homology"/>
<dbReference type="GO" id="GO:0019148">
    <property type="term" value="F:D-cysteine desulfhydrase activity"/>
    <property type="evidence" value="ECO:0007669"/>
    <property type="project" value="TreeGrafter"/>
</dbReference>
<dbReference type="InterPro" id="IPR036052">
    <property type="entry name" value="TrpB-like_PALP_sf"/>
</dbReference>
<evidence type="ECO:0000256" key="1">
    <source>
        <dbReference type="ARBA" id="ARBA00001933"/>
    </source>
</evidence>